<dbReference type="PATRIC" id="fig|1379.3.peg.392"/>
<reference evidence="2" key="1">
    <citation type="submission" date="2016-01" db="EMBL/GenBank/DDBJ databases">
        <authorList>
            <person name="Mitreva M."/>
            <person name="Pepin K.H."/>
            <person name="Mihindukulasuriya K.A."/>
            <person name="Fulton R."/>
            <person name="Fronick C."/>
            <person name="O'Laughlin M."/>
            <person name="Miner T."/>
            <person name="Herter B."/>
            <person name="Rosa B.A."/>
            <person name="Cordes M."/>
            <person name="Tomlinson C."/>
            <person name="Wollam A."/>
            <person name="Palsikar V.B."/>
            <person name="Mardis E.R."/>
            <person name="Wilson R.K."/>
        </authorList>
    </citation>
    <scope>NUCLEOTIDE SEQUENCE [LARGE SCALE GENOMIC DNA]</scope>
    <source>
        <strain evidence="2">DNF01167</strain>
    </source>
</reference>
<organism evidence="1 2">
    <name type="scientific">Gemella haemolysans</name>
    <dbReference type="NCBI Taxonomy" id="1379"/>
    <lineage>
        <taxon>Bacteria</taxon>
        <taxon>Bacillati</taxon>
        <taxon>Bacillota</taxon>
        <taxon>Bacilli</taxon>
        <taxon>Bacillales</taxon>
        <taxon>Gemellaceae</taxon>
        <taxon>Gemella</taxon>
    </lineage>
</organism>
<gene>
    <name evidence="1" type="ORF">HMPREF3186_00395</name>
</gene>
<proteinExistence type="predicted"/>
<comment type="caution">
    <text evidence="1">The sequence shown here is derived from an EMBL/GenBank/DDBJ whole genome shotgun (WGS) entry which is preliminary data.</text>
</comment>
<dbReference type="AlphaFoldDB" id="A0A134A4G7"/>
<accession>A0A134A4G7</accession>
<sequence>MSIKNNYLRDKTFYTNKTKVYEMDKIYSYDIDDKLDFEICENLYKIKEES</sequence>
<evidence type="ECO:0000313" key="2">
    <source>
        <dbReference type="Proteomes" id="UP000070355"/>
    </source>
</evidence>
<dbReference type="Proteomes" id="UP000070355">
    <property type="component" value="Unassembled WGS sequence"/>
</dbReference>
<protein>
    <submittedName>
        <fullName evidence="1">Uncharacterized protein</fullName>
    </submittedName>
</protein>
<dbReference type="EMBL" id="LSDC01000022">
    <property type="protein sequence ID" value="KXB62450.1"/>
    <property type="molecule type" value="Genomic_DNA"/>
</dbReference>
<evidence type="ECO:0000313" key="1">
    <source>
        <dbReference type="EMBL" id="KXB62450.1"/>
    </source>
</evidence>
<name>A0A134A4G7_9BACL</name>
<dbReference type="Gene3D" id="3.90.550.10">
    <property type="entry name" value="Spore Coat Polysaccharide Biosynthesis Protein SpsA, Chain A"/>
    <property type="match status" value="1"/>
</dbReference>
<dbReference type="STRING" id="1379.HMPREF3186_00395"/>
<dbReference type="InterPro" id="IPR029044">
    <property type="entry name" value="Nucleotide-diphossugar_trans"/>
</dbReference>